<dbReference type="InterPro" id="IPR044861">
    <property type="entry name" value="IPNS-like_FE2OG_OXY"/>
</dbReference>
<dbReference type="InterPro" id="IPR050231">
    <property type="entry name" value="Iron_ascorbate_oxido_reductase"/>
</dbReference>
<dbReference type="InterPro" id="IPR027443">
    <property type="entry name" value="IPNS-like_sf"/>
</dbReference>
<evidence type="ECO:0000259" key="2">
    <source>
        <dbReference type="PROSITE" id="PS51471"/>
    </source>
</evidence>
<proteinExistence type="inferred from homology"/>
<protein>
    <recommendedName>
        <fullName evidence="2">Fe2OG dioxygenase domain-containing protein</fullName>
    </recommendedName>
</protein>
<gene>
    <name evidence="3" type="ORF">RFI_13641</name>
</gene>
<dbReference type="GO" id="GO:0016491">
    <property type="term" value="F:oxidoreductase activity"/>
    <property type="evidence" value="ECO:0007669"/>
    <property type="project" value="UniProtKB-KW"/>
</dbReference>
<keyword evidence="1" id="KW-0479">Metal-binding</keyword>
<dbReference type="GO" id="GO:0046872">
    <property type="term" value="F:metal ion binding"/>
    <property type="evidence" value="ECO:0007669"/>
    <property type="project" value="UniProtKB-KW"/>
</dbReference>
<comment type="similarity">
    <text evidence="1">Belongs to the iron/ascorbate-dependent oxidoreductase family.</text>
</comment>
<evidence type="ECO:0000313" key="4">
    <source>
        <dbReference type="Proteomes" id="UP000023152"/>
    </source>
</evidence>
<dbReference type="PANTHER" id="PTHR47990">
    <property type="entry name" value="2-OXOGLUTARATE (2OG) AND FE(II)-DEPENDENT OXYGENASE SUPERFAMILY PROTEIN-RELATED"/>
    <property type="match status" value="1"/>
</dbReference>
<dbReference type="AlphaFoldDB" id="X6NBZ6"/>
<dbReference type="OrthoDB" id="288590at2759"/>
<evidence type="ECO:0000256" key="1">
    <source>
        <dbReference type="RuleBase" id="RU003682"/>
    </source>
</evidence>
<sequence>MRINGFAIIEMPSEPTSMTTTTCTATEDDPPMTNCKGSDWLSLYSQIRQLYSHSFSFFLQHDVNSKQKKSTESKGEFLYRCEGFHRELIEFVLPHSSPHSHANMHSCKKTESWPLVNNSLYEVSCEVTSILLKYGELRSKELKSLHLSEQLDWKKDCDEQSCLRVLHYPSPNFLQSKSPSKSSQKIASDYNSKLTYYPHCDLGVVTLSPKASTSGLEVCLSGANQWIDIDSLLNENDLLVHSGYTLSCITGSFYQPLFHRVNMNLARDLSAPRFSMPYFLRLNDNIKIPVLQLETCLKLMQTDPIDFTETQNSNEDEHKNKNEVCIHFDSNDDYKTSDNVEKWTTVAQFMACIRKERALRKLHQIHSRLCVSFIIKILLWLYPHKQNELFDEWLKE</sequence>
<dbReference type="InterPro" id="IPR005123">
    <property type="entry name" value="Oxoglu/Fe-dep_dioxygenase_dom"/>
</dbReference>
<keyword evidence="4" id="KW-1185">Reference proteome</keyword>
<reference evidence="3 4" key="1">
    <citation type="journal article" date="2013" name="Curr. Biol.">
        <title>The Genome of the Foraminiferan Reticulomyxa filosa.</title>
        <authorList>
            <person name="Glockner G."/>
            <person name="Hulsmann N."/>
            <person name="Schleicher M."/>
            <person name="Noegel A.A."/>
            <person name="Eichinger L."/>
            <person name="Gallinger C."/>
            <person name="Pawlowski J."/>
            <person name="Sierra R."/>
            <person name="Euteneuer U."/>
            <person name="Pillet L."/>
            <person name="Moustafa A."/>
            <person name="Platzer M."/>
            <person name="Groth M."/>
            <person name="Szafranski K."/>
            <person name="Schliwa M."/>
        </authorList>
    </citation>
    <scope>NUCLEOTIDE SEQUENCE [LARGE SCALE GENOMIC DNA]</scope>
</reference>
<feature type="domain" description="Fe2OG dioxygenase" evidence="2">
    <location>
        <begin position="158"/>
        <end position="282"/>
    </location>
</feature>
<evidence type="ECO:0000313" key="3">
    <source>
        <dbReference type="EMBL" id="ETO23541.1"/>
    </source>
</evidence>
<dbReference type="Pfam" id="PF03171">
    <property type="entry name" value="2OG-FeII_Oxy"/>
    <property type="match status" value="1"/>
</dbReference>
<keyword evidence="1" id="KW-0560">Oxidoreductase</keyword>
<dbReference type="Gene3D" id="2.60.120.330">
    <property type="entry name" value="B-lactam Antibiotic, Isopenicillin N Synthase, Chain"/>
    <property type="match status" value="1"/>
</dbReference>
<dbReference type="EMBL" id="ASPP01009867">
    <property type="protein sequence ID" value="ETO23541.1"/>
    <property type="molecule type" value="Genomic_DNA"/>
</dbReference>
<dbReference type="PROSITE" id="PS51471">
    <property type="entry name" value="FE2OG_OXY"/>
    <property type="match status" value="1"/>
</dbReference>
<accession>X6NBZ6</accession>
<dbReference type="SUPFAM" id="SSF51197">
    <property type="entry name" value="Clavaminate synthase-like"/>
    <property type="match status" value="1"/>
</dbReference>
<comment type="caution">
    <text evidence="3">The sequence shown here is derived from an EMBL/GenBank/DDBJ whole genome shotgun (WGS) entry which is preliminary data.</text>
</comment>
<organism evidence="3 4">
    <name type="scientific">Reticulomyxa filosa</name>
    <dbReference type="NCBI Taxonomy" id="46433"/>
    <lineage>
        <taxon>Eukaryota</taxon>
        <taxon>Sar</taxon>
        <taxon>Rhizaria</taxon>
        <taxon>Retaria</taxon>
        <taxon>Foraminifera</taxon>
        <taxon>Monothalamids</taxon>
        <taxon>Reticulomyxidae</taxon>
        <taxon>Reticulomyxa</taxon>
    </lineage>
</organism>
<name>X6NBZ6_RETFI</name>
<dbReference type="Proteomes" id="UP000023152">
    <property type="component" value="Unassembled WGS sequence"/>
</dbReference>
<keyword evidence="1" id="KW-0408">Iron</keyword>